<protein>
    <submittedName>
        <fullName evidence="1">Uncharacterized protein</fullName>
    </submittedName>
</protein>
<dbReference type="EMBL" id="CADCXU010004516">
    <property type="protein sequence ID" value="CAA9996277.1"/>
    <property type="molecule type" value="Genomic_DNA"/>
</dbReference>
<sequence length="85" mass="9833">MAAEDVFVVSEVQNGASTRRRRRKRPLVRRRCTLPESLPSSPTIRSTEKATFDEKPKFLNFWQKTNFSELLAKNSFSDLSDSKKL</sequence>
<dbReference type="AlphaFoldDB" id="A0A6H5G3I0"/>
<feature type="non-terminal residue" evidence="1">
    <location>
        <position position="85"/>
    </location>
</feature>
<dbReference type="Proteomes" id="UP000479000">
    <property type="component" value="Unassembled WGS sequence"/>
</dbReference>
<gene>
    <name evidence="1" type="ORF">NTEN_LOCUS2838</name>
</gene>
<name>A0A6H5G3I0_9HEMI</name>
<reference evidence="1 2" key="1">
    <citation type="submission" date="2020-02" db="EMBL/GenBank/DDBJ databases">
        <authorList>
            <person name="Ferguson B K."/>
        </authorList>
    </citation>
    <scope>NUCLEOTIDE SEQUENCE [LARGE SCALE GENOMIC DNA]</scope>
</reference>
<evidence type="ECO:0000313" key="1">
    <source>
        <dbReference type="EMBL" id="CAA9996277.1"/>
    </source>
</evidence>
<evidence type="ECO:0000313" key="2">
    <source>
        <dbReference type="Proteomes" id="UP000479000"/>
    </source>
</evidence>
<keyword evidence="2" id="KW-1185">Reference proteome</keyword>
<accession>A0A6H5G3I0</accession>
<proteinExistence type="predicted"/>
<organism evidence="1 2">
    <name type="scientific">Nesidiocoris tenuis</name>
    <dbReference type="NCBI Taxonomy" id="355587"/>
    <lineage>
        <taxon>Eukaryota</taxon>
        <taxon>Metazoa</taxon>
        <taxon>Ecdysozoa</taxon>
        <taxon>Arthropoda</taxon>
        <taxon>Hexapoda</taxon>
        <taxon>Insecta</taxon>
        <taxon>Pterygota</taxon>
        <taxon>Neoptera</taxon>
        <taxon>Paraneoptera</taxon>
        <taxon>Hemiptera</taxon>
        <taxon>Heteroptera</taxon>
        <taxon>Panheteroptera</taxon>
        <taxon>Cimicomorpha</taxon>
        <taxon>Miridae</taxon>
        <taxon>Dicyphina</taxon>
        <taxon>Nesidiocoris</taxon>
    </lineage>
</organism>